<keyword evidence="2" id="KW-1185">Reference proteome</keyword>
<evidence type="ECO:0000313" key="1">
    <source>
        <dbReference type="EMBL" id="EKS41345.1"/>
    </source>
</evidence>
<dbReference type="HOGENOM" id="CLU_2949896_0_0_5"/>
<accession>K8PPB7</accession>
<dbReference type="Proteomes" id="UP000001096">
    <property type="component" value="Unassembled WGS sequence"/>
</dbReference>
<dbReference type="EMBL" id="AGWX01000001">
    <property type="protein sequence ID" value="EKS41345.1"/>
    <property type="molecule type" value="Genomic_DNA"/>
</dbReference>
<gene>
    <name evidence="1" type="ORF">HMPREF9695_00437</name>
</gene>
<sequence length="59" mass="6744">MRVAANSAMPNAAIPTNHRSETVADFAFRFKGHNIPEFFKVLTTYRPRKIIATFCSDWV</sequence>
<evidence type="ECO:0000313" key="2">
    <source>
        <dbReference type="Proteomes" id="UP000001096"/>
    </source>
</evidence>
<name>K8PPB7_9BRAD</name>
<proteinExistence type="predicted"/>
<reference evidence="1 2" key="1">
    <citation type="submission" date="2012-04" db="EMBL/GenBank/DDBJ databases">
        <title>The Genome Sequence of Afipia broomeae ATCC 49717.</title>
        <authorList>
            <consortium name="The Broad Institute Genome Sequencing Platform"/>
            <person name="Earl A."/>
            <person name="Ward D."/>
            <person name="Feldgarden M."/>
            <person name="Gevers D."/>
            <person name="Huys G."/>
            <person name="Walker B."/>
            <person name="Young S.K."/>
            <person name="Zeng Q."/>
            <person name="Gargeya S."/>
            <person name="Fitzgerald M."/>
            <person name="Haas B."/>
            <person name="Abouelleil A."/>
            <person name="Alvarado L."/>
            <person name="Arachchi H.M."/>
            <person name="Berlin A."/>
            <person name="Chapman S.B."/>
            <person name="Goldberg J."/>
            <person name="Griggs A."/>
            <person name="Gujja S."/>
            <person name="Hansen M."/>
            <person name="Howarth C."/>
            <person name="Imamovic A."/>
            <person name="Larimer J."/>
            <person name="McCowen C."/>
            <person name="Montmayeur A."/>
            <person name="Murphy C."/>
            <person name="Neiman D."/>
            <person name="Pearson M."/>
            <person name="Priest M."/>
            <person name="Roberts A."/>
            <person name="Saif S."/>
            <person name="Shea T."/>
            <person name="Sisk P."/>
            <person name="Sykes S."/>
            <person name="Wortman J."/>
            <person name="Nusbaum C."/>
            <person name="Birren B."/>
        </authorList>
    </citation>
    <scope>NUCLEOTIDE SEQUENCE [LARGE SCALE GENOMIC DNA]</scope>
    <source>
        <strain evidence="1 2">ATCC 49717</strain>
    </source>
</reference>
<protein>
    <submittedName>
        <fullName evidence="1">Uncharacterized protein</fullName>
    </submittedName>
</protein>
<comment type="caution">
    <text evidence="1">The sequence shown here is derived from an EMBL/GenBank/DDBJ whole genome shotgun (WGS) entry which is preliminary data.</text>
</comment>
<dbReference type="AlphaFoldDB" id="K8PPB7"/>
<organism evidence="1 2">
    <name type="scientific">Afipia broomeae ATCC 49717</name>
    <dbReference type="NCBI Taxonomy" id="883078"/>
    <lineage>
        <taxon>Bacteria</taxon>
        <taxon>Pseudomonadati</taxon>
        <taxon>Pseudomonadota</taxon>
        <taxon>Alphaproteobacteria</taxon>
        <taxon>Hyphomicrobiales</taxon>
        <taxon>Nitrobacteraceae</taxon>
        <taxon>Afipia</taxon>
    </lineage>
</organism>